<comment type="function">
    <text evidence="3">HflC and HflK could encode or regulate a protease.</text>
</comment>
<evidence type="ECO:0000256" key="4">
    <source>
        <dbReference type="SAM" id="Coils"/>
    </source>
</evidence>
<dbReference type="Proteomes" id="UP000324996">
    <property type="component" value="Unassembled WGS sequence"/>
</dbReference>
<feature type="compositionally biased region" description="Gly residues" evidence="5">
    <location>
        <begin position="1"/>
        <end position="21"/>
    </location>
</feature>
<protein>
    <recommendedName>
        <fullName evidence="3">Protein HflK</fullName>
    </recommendedName>
</protein>
<feature type="coiled-coil region" evidence="4">
    <location>
        <begin position="256"/>
        <end position="298"/>
    </location>
</feature>
<keyword evidence="3" id="KW-0812">Transmembrane</keyword>
<keyword evidence="3" id="KW-0472">Membrane</keyword>
<name>A0A5A7N6B1_9PROT</name>
<keyword evidence="7" id="KW-0378">Hydrolase</keyword>
<feature type="domain" description="Band 7" evidence="6">
    <location>
        <begin position="77"/>
        <end position="257"/>
    </location>
</feature>
<dbReference type="Gene3D" id="3.30.479.30">
    <property type="entry name" value="Band 7 domain"/>
    <property type="match status" value="1"/>
</dbReference>
<dbReference type="Pfam" id="PF01145">
    <property type="entry name" value="Band_7"/>
    <property type="match status" value="1"/>
</dbReference>
<dbReference type="Pfam" id="PF12221">
    <property type="entry name" value="HflK_N"/>
    <property type="match status" value="1"/>
</dbReference>
<dbReference type="GO" id="GO:0006508">
    <property type="term" value="P:proteolysis"/>
    <property type="evidence" value="ECO:0007669"/>
    <property type="project" value="UniProtKB-KW"/>
</dbReference>
<evidence type="ECO:0000256" key="2">
    <source>
        <dbReference type="ARBA" id="ARBA00006971"/>
    </source>
</evidence>
<dbReference type="InterPro" id="IPR036013">
    <property type="entry name" value="Band_7/SPFH_dom_sf"/>
</dbReference>
<dbReference type="EMBL" id="BKCN01000003">
    <property type="protein sequence ID" value="GER03175.1"/>
    <property type="molecule type" value="Genomic_DNA"/>
</dbReference>
<dbReference type="CDD" id="cd03404">
    <property type="entry name" value="SPFH_HflK"/>
    <property type="match status" value="1"/>
</dbReference>
<feature type="transmembrane region" description="Helical" evidence="3">
    <location>
        <begin position="62"/>
        <end position="82"/>
    </location>
</feature>
<dbReference type="SUPFAM" id="SSF117892">
    <property type="entry name" value="Band 7/SPFH domain"/>
    <property type="match status" value="1"/>
</dbReference>
<feature type="region of interest" description="Disordered" evidence="5">
    <location>
        <begin position="1"/>
        <end position="39"/>
    </location>
</feature>
<keyword evidence="7" id="KW-0645">Protease</keyword>
<proteinExistence type="inferred from homology"/>
<dbReference type="NCBIfam" id="TIGR01933">
    <property type="entry name" value="hflK"/>
    <property type="match status" value="1"/>
</dbReference>
<evidence type="ECO:0000256" key="1">
    <source>
        <dbReference type="ARBA" id="ARBA00004167"/>
    </source>
</evidence>
<dbReference type="GO" id="GO:0016020">
    <property type="term" value="C:membrane"/>
    <property type="evidence" value="ECO:0007669"/>
    <property type="project" value="UniProtKB-SubCell"/>
</dbReference>
<evidence type="ECO:0000313" key="8">
    <source>
        <dbReference type="Proteomes" id="UP000324996"/>
    </source>
</evidence>
<dbReference type="RefSeq" id="WP_042083205.1">
    <property type="nucleotide sequence ID" value="NZ_BKCN01000003.1"/>
</dbReference>
<feature type="compositionally biased region" description="Low complexity" evidence="5">
    <location>
        <begin position="26"/>
        <end position="36"/>
    </location>
</feature>
<keyword evidence="4" id="KW-0175">Coiled coil</keyword>
<evidence type="ECO:0000256" key="3">
    <source>
        <dbReference type="RuleBase" id="RU364113"/>
    </source>
</evidence>
<comment type="subunit">
    <text evidence="3">HflC and HflK may interact to form a multimeric complex.</text>
</comment>
<dbReference type="SMART" id="SM00244">
    <property type="entry name" value="PHB"/>
    <property type="match status" value="1"/>
</dbReference>
<gene>
    <name evidence="7" type="ORF">JCM17846_08570</name>
</gene>
<reference evidence="7 8" key="1">
    <citation type="submission" date="2019-09" db="EMBL/GenBank/DDBJ databases">
        <title>NBRP : Genome information of microbial organism related human and environment.</title>
        <authorList>
            <person name="Hattori M."/>
            <person name="Oshima K."/>
            <person name="Inaba H."/>
            <person name="Suda W."/>
            <person name="Sakamoto M."/>
            <person name="Iino T."/>
            <person name="Kitahara M."/>
            <person name="Oshida Y."/>
            <person name="Iida T."/>
            <person name="Kudo T."/>
            <person name="Itoh T."/>
            <person name="Ohkuma M."/>
        </authorList>
    </citation>
    <scope>NUCLEOTIDE SEQUENCE [LARGE SCALE GENOMIC DNA]</scope>
    <source>
        <strain evidence="7 8">Q-1</strain>
    </source>
</reference>
<evidence type="ECO:0000259" key="6">
    <source>
        <dbReference type="SMART" id="SM00244"/>
    </source>
</evidence>
<dbReference type="InterPro" id="IPR020980">
    <property type="entry name" value="Membrane_HflK_N"/>
</dbReference>
<comment type="similarity">
    <text evidence="2 3">Belongs to the band 7/mec-2 family. HflK subfamily.</text>
</comment>
<dbReference type="InterPro" id="IPR010201">
    <property type="entry name" value="HflK"/>
</dbReference>
<dbReference type="PANTHER" id="PTHR42911">
    <property type="entry name" value="MODULATOR OF FTSH PROTEASE HFLC"/>
    <property type="match status" value="1"/>
</dbReference>
<dbReference type="GO" id="GO:0008233">
    <property type="term" value="F:peptidase activity"/>
    <property type="evidence" value="ECO:0007669"/>
    <property type="project" value="UniProtKB-KW"/>
</dbReference>
<keyword evidence="8" id="KW-1185">Reference proteome</keyword>
<dbReference type="AlphaFoldDB" id="A0A5A7N6B1"/>
<organism evidence="7 8">
    <name type="scientific">Iodidimonas nitroreducens</name>
    <dbReference type="NCBI Taxonomy" id="1236968"/>
    <lineage>
        <taxon>Bacteria</taxon>
        <taxon>Pseudomonadati</taxon>
        <taxon>Pseudomonadota</taxon>
        <taxon>Alphaproteobacteria</taxon>
        <taxon>Iodidimonadales</taxon>
        <taxon>Iodidimonadaceae</taxon>
        <taxon>Iodidimonas</taxon>
    </lineage>
</organism>
<accession>A0A5A7N6B1</accession>
<evidence type="ECO:0000256" key="5">
    <source>
        <dbReference type="SAM" id="MobiDB-lite"/>
    </source>
</evidence>
<evidence type="ECO:0000313" key="7">
    <source>
        <dbReference type="EMBL" id="GER03175.1"/>
    </source>
</evidence>
<dbReference type="InterPro" id="IPR001107">
    <property type="entry name" value="Band_7"/>
</dbReference>
<keyword evidence="3" id="KW-1133">Transmembrane helix</keyword>
<sequence length="374" mass="40835">MPWQNTGGGGGNGPWGGGPQGPQGPQGPRRPQGPQPDLDEMIRKGQQRLKQMLPQGAGGKSGITLLIILGLILWAATGIYRVNADEQGVVLRFGAAAEQPTLPGLHWHLPWPIETALTPAVTVVNRVDIGFRQGMGQGNRPAALLDESLMLTGDENIVDVSFTVFWQIKDATKYLFNIQSPQEGTVKSVAESVMREIVGRTNIQQVLTEGRGAIETEAQTLIQQSLDTYEAGILVGGVKLEKVDPPMQVIDAFRDVQAAEADRQRFRNEADRYANQIIPEARGRANQILQEAEAYKEQVIAGAQGDVARFLSVYEEYAQAKDVTRTRIYLETMENIFTDMDKVIMDQNAGSGVVPYMALPAIKGRNDKTSGGDR</sequence>
<comment type="subcellular location">
    <subcellularLocation>
        <location evidence="1">Membrane</location>
        <topology evidence="1">Single-pass membrane protein</topology>
    </subcellularLocation>
</comment>
<dbReference type="PANTHER" id="PTHR42911:SF1">
    <property type="entry name" value="MODULATOR OF FTSH PROTEASE HFLC"/>
    <property type="match status" value="1"/>
</dbReference>
<comment type="caution">
    <text evidence="7">The sequence shown here is derived from an EMBL/GenBank/DDBJ whole genome shotgun (WGS) entry which is preliminary data.</text>
</comment>